<name>A0ABS7GIF5_9BACT</name>
<dbReference type="SUPFAM" id="SSF54593">
    <property type="entry name" value="Glyoxalase/Bleomycin resistance protein/Dihydroxybiphenyl dioxygenase"/>
    <property type="match status" value="1"/>
</dbReference>
<evidence type="ECO:0000313" key="3">
    <source>
        <dbReference type="Proteomes" id="UP000812961"/>
    </source>
</evidence>
<comment type="caution">
    <text evidence="2">The sequence shown here is derived from an EMBL/GenBank/DDBJ whole genome shotgun (WGS) entry which is preliminary data.</text>
</comment>
<dbReference type="PANTHER" id="PTHR33990">
    <property type="entry name" value="PROTEIN YJDN-RELATED"/>
    <property type="match status" value="1"/>
</dbReference>
<organism evidence="2 3">
    <name type="scientific">Chitinophaga rhizophila</name>
    <dbReference type="NCBI Taxonomy" id="2866212"/>
    <lineage>
        <taxon>Bacteria</taxon>
        <taxon>Pseudomonadati</taxon>
        <taxon>Bacteroidota</taxon>
        <taxon>Chitinophagia</taxon>
        <taxon>Chitinophagales</taxon>
        <taxon>Chitinophagaceae</taxon>
        <taxon>Chitinophaga</taxon>
    </lineage>
</organism>
<dbReference type="Proteomes" id="UP000812961">
    <property type="component" value="Unassembled WGS sequence"/>
</dbReference>
<dbReference type="EMBL" id="JAICCF010000004">
    <property type="protein sequence ID" value="MBW8687030.1"/>
    <property type="molecule type" value="Genomic_DNA"/>
</dbReference>
<accession>A0ABS7GIF5</accession>
<evidence type="ECO:0000313" key="2">
    <source>
        <dbReference type="EMBL" id="MBW8687030.1"/>
    </source>
</evidence>
<proteinExistence type="predicted"/>
<keyword evidence="3" id="KW-1185">Reference proteome</keyword>
<dbReference type="Gene3D" id="3.10.180.10">
    <property type="entry name" value="2,3-Dihydroxybiphenyl 1,2-Dioxygenase, domain 1"/>
    <property type="match status" value="1"/>
</dbReference>
<dbReference type="RefSeq" id="WP_220252357.1">
    <property type="nucleotide sequence ID" value="NZ_JAICCF010000004.1"/>
</dbReference>
<gene>
    <name evidence="2" type="ORF">K1Y79_22025</name>
</gene>
<dbReference type="CDD" id="cd06588">
    <property type="entry name" value="PhnB_like"/>
    <property type="match status" value="1"/>
</dbReference>
<protein>
    <submittedName>
        <fullName evidence="2">VOC family protein</fullName>
    </submittedName>
</protein>
<dbReference type="PANTHER" id="PTHR33990:SF1">
    <property type="entry name" value="PROTEIN YJDN"/>
    <property type="match status" value="1"/>
</dbReference>
<dbReference type="Pfam" id="PF06983">
    <property type="entry name" value="3-dmu-9_3-mt"/>
    <property type="match status" value="1"/>
</dbReference>
<dbReference type="InterPro" id="IPR028973">
    <property type="entry name" value="PhnB-like"/>
</dbReference>
<evidence type="ECO:0000259" key="1">
    <source>
        <dbReference type="Pfam" id="PF06983"/>
    </source>
</evidence>
<dbReference type="InterPro" id="IPR029068">
    <property type="entry name" value="Glyas_Bleomycin-R_OHBP_Dase"/>
</dbReference>
<reference evidence="2 3" key="1">
    <citation type="submission" date="2021-08" db="EMBL/GenBank/DDBJ databases">
        <title>The genome sequence of Chitinophaga sp. B61.</title>
        <authorList>
            <person name="Zhang X."/>
        </authorList>
    </citation>
    <scope>NUCLEOTIDE SEQUENCE [LARGE SCALE GENOMIC DNA]</scope>
    <source>
        <strain evidence="2 3">B61</strain>
    </source>
</reference>
<sequence>MASLNPYLIFNGNCEEAFNFYKSVFGGAFHTISKFNEMPGPDLSPADGNKIMHIALPIGDKDILMGSDCGPGMEHVATGDNMSISISTYSEEETRNIFDGLAAGGNITMPLEKTFWSPLFGMVKDKFSVNWMISYDTGEAS</sequence>
<feature type="domain" description="PhnB-like" evidence="1">
    <location>
        <begin position="4"/>
        <end position="133"/>
    </location>
</feature>